<feature type="transmembrane region" description="Helical" evidence="5">
    <location>
        <begin position="266"/>
        <end position="285"/>
    </location>
</feature>
<dbReference type="Gene3D" id="3.40.50.300">
    <property type="entry name" value="P-loop containing nucleotide triphosphate hydrolases"/>
    <property type="match status" value="1"/>
</dbReference>
<dbReference type="InterPro" id="IPR011527">
    <property type="entry name" value="ABC1_TM_dom"/>
</dbReference>
<dbReference type="InterPro" id="IPR039421">
    <property type="entry name" value="Type_1_exporter"/>
</dbReference>
<dbReference type="InterPro" id="IPR036640">
    <property type="entry name" value="ABC1_TM_sf"/>
</dbReference>
<dbReference type="Proteomes" id="UP000013167">
    <property type="component" value="Unassembled WGS sequence"/>
</dbReference>
<evidence type="ECO:0000259" key="6">
    <source>
        <dbReference type="PROSITE" id="PS50893"/>
    </source>
</evidence>
<keyword evidence="2 5" id="KW-0812">Transmembrane</keyword>
<protein>
    <submittedName>
        <fullName evidence="8">Putative ABC transporter transmembrane protein</fullName>
    </submittedName>
</protein>
<dbReference type="PROSITE" id="PS00211">
    <property type="entry name" value="ABC_TRANSPORTER_1"/>
    <property type="match status" value="1"/>
</dbReference>
<proteinExistence type="predicted"/>
<evidence type="ECO:0000256" key="4">
    <source>
        <dbReference type="ARBA" id="ARBA00023136"/>
    </source>
</evidence>
<feature type="domain" description="ABC transporter" evidence="6">
    <location>
        <begin position="361"/>
        <end position="595"/>
    </location>
</feature>
<dbReference type="PROSITE" id="PS50929">
    <property type="entry name" value="ABC_TM1F"/>
    <property type="match status" value="1"/>
</dbReference>
<dbReference type="Pfam" id="PF00664">
    <property type="entry name" value="ABC_membrane"/>
    <property type="match status" value="1"/>
</dbReference>
<dbReference type="GO" id="GO:0015421">
    <property type="term" value="F:ABC-type oligopeptide transporter activity"/>
    <property type="evidence" value="ECO:0007669"/>
    <property type="project" value="TreeGrafter"/>
</dbReference>
<feature type="transmembrane region" description="Helical" evidence="5">
    <location>
        <begin position="35"/>
        <end position="55"/>
    </location>
</feature>
<dbReference type="InterPro" id="IPR017871">
    <property type="entry name" value="ABC_transporter-like_CS"/>
</dbReference>
<keyword evidence="3 5" id="KW-1133">Transmembrane helix</keyword>
<gene>
    <name evidence="8" type="ORF">BN10_1320014</name>
</gene>
<dbReference type="RefSeq" id="WP_010851865.1">
    <property type="nucleotide sequence ID" value="NZ_HF570956.1"/>
</dbReference>
<dbReference type="PANTHER" id="PTHR43394:SF1">
    <property type="entry name" value="ATP-BINDING CASSETTE SUB-FAMILY B MEMBER 10, MITOCHONDRIAL"/>
    <property type="match status" value="1"/>
</dbReference>
<evidence type="ECO:0000256" key="2">
    <source>
        <dbReference type="ARBA" id="ARBA00022692"/>
    </source>
</evidence>
<evidence type="ECO:0000259" key="7">
    <source>
        <dbReference type="PROSITE" id="PS50929"/>
    </source>
</evidence>
<accession>N0E0B1</accession>
<dbReference type="GO" id="GO:0005524">
    <property type="term" value="F:ATP binding"/>
    <property type="evidence" value="ECO:0007669"/>
    <property type="project" value="InterPro"/>
</dbReference>
<dbReference type="HOGENOM" id="CLU_000604_84_3_11"/>
<dbReference type="OrthoDB" id="4966664at2"/>
<dbReference type="PROSITE" id="PS50893">
    <property type="entry name" value="ABC_TRANSPORTER_2"/>
    <property type="match status" value="1"/>
</dbReference>
<dbReference type="GO" id="GO:0016887">
    <property type="term" value="F:ATP hydrolysis activity"/>
    <property type="evidence" value="ECO:0007669"/>
    <property type="project" value="InterPro"/>
</dbReference>
<dbReference type="GO" id="GO:0005886">
    <property type="term" value="C:plasma membrane"/>
    <property type="evidence" value="ECO:0007669"/>
    <property type="project" value="UniProtKB-SubCell"/>
</dbReference>
<dbReference type="STRING" id="1193181.BN10_1320014"/>
<evidence type="ECO:0000313" key="8">
    <source>
        <dbReference type="EMBL" id="CCH69115.1"/>
    </source>
</evidence>
<dbReference type="SUPFAM" id="SSF90123">
    <property type="entry name" value="ABC transporter transmembrane region"/>
    <property type="match status" value="1"/>
</dbReference>
<dbReference type="EMBL" id="CAIZ01000038">
    <property type="protein sequence ID" value="CCH69115.1"/>
    <property type="molecule type" value="Genomic_DNA"/>
</dbReference>
<feature type="transmembrane region" description="Helical" evidence="5">
    <location>
        <begin position="152"/>
        <end position="171"/>
    </location>
</feature>
<keyword evidence="4 5" id="KW-0472">Membrane</keyword>
<keyword evidence="9" id="KW-1185">Reference proteome</keyword>
<evidence type="ECO:0000256" key="5">
    <source>
        <dbReference type="SAM" id="Phobius"/>
    </source>
</evidence>
<feature type="transmembrane region" description="Helical" evidence="5">
    <location>
        <begin position="177"/>
        <end position="199"/>
    </location>
</feature>
<evidence type="ECO:0000256" key="3">
    <source>
        <dbReference type="ARBA" id="ARBA00022989"/>
    </source>
</evidence>
<evidence type="ECO:0000256" key="1">
    <source>
        <dbReference type="ARBA" id="ARBA00004651"/>
    </source>
</evidence>
<evidence type="ECO:0000313" key="9">
    <source>
        <dbReference type="Proteomes" id="UP000013167"/>
    </source>
</evidence>
<dbReference type="InterPro" id="IPR027417">
    <property type="entry name" value="P-loop_NTPase"/>
</dbReference>
<dbReference type="Gene3D" id="1.20.1560.10">
    <property type="entry name" value="ABC transporter type 1, transmembrane domain"/>
    <property type="match status" value="1"/>
</dbReference>
<comment type="subcellular location">
    <subcellularLocation>
        <location evidence="1">Cell membrane</location>
        <topology evidence="1">Multi-pass membrane protein</topology>
    </subcellularLocation>
</comment>
<dbReference type="AlphaFoldDB" id="N0E0B1"/>
<reference evidence="8 9" key="1">
    <citation type="journal article" date="2013" name="ISME J.">
        <title>A metabolic model for members of the genus Tetrasphaera involved in enhanced biological phosphorus removal.</title>
        <authorList>
            <person name="Kristiansen R."/>
            <person name="Nguyen H.T.T."/>
            <person name="Saunders A.M."/>
            <person name="Nielsen J.L."/>
            <person name="Wimmer R."/>
            <person name="Le V.Q."/>
            <person name="McIlroy S.J."/>
            <person name="Petrovski S."/>
            <person name="Seviour R.J."/>
            <person name="Calteau A."/>
            <person name="Nielsen K.L."/>
            <person name="Nielsen P.H."/>
        </authorList>
    </citation>
    <scope>NUCLEOTIDE SEQUENCE [LARGE SCALE GENOMIC DNA]</scope>
    <source>
        <strain evidence="8 9">Lp2</strain>
    </source>
</reference>
<name>N0E0B1_9MICO</name>
<dbReference type="eggNOG" id="COG1132">
    <property type="taxonomic scope" value="Bacteria"/>
</dbReference>
<organism evidence="8 9">
    <name type="scientific">Phycicoccus elongatus Lp2</name>
    <dbReference type="NCBI Taxonomy" id="1193181"/>
    <lineage>
        <taxon>Bacteria</taxon>
        <taxon>Bacillati</taxon>
        <taxon>Actinomycetota</taxon>
        <taxon>Actinomycetes</taxon>
        <taxon>Micrococcales</taxon>
        <taxon>Intrasporangiaceae</taxon>
        <taxon>Phycicoccus</taxon>
    </lineage>
</organism>
<feature type="domain" description="ABC transmembrane type-1" evidence="7">
    <location>
        <begin position="39"/>
        <end position="320"/>
    </location>
</feature>
<sequence>MFRVPRFRYELTDAELEAAPTSGDALLLWLARRQWLTLLGGMLFGVPWMVAIALQPAAIGRAIDAGIVARDRDGLVLWSLVIAGLGVAISLLAAARHLFAVRNWFHAAFRSSLIADHGARRAGPALTRALPEGEVLTTFTTDFGRMGSTFDVSARFSGALVAFVVVATILLRTSTTLGLVLLLGGPVLISSLALVMKALGRRQEEQRAEFGALSALGADTVAGLRVLRGIGGEEEFVRRYAAQSGRVRSAGVRLAGIQALLESAQVLLPGIFVLVVVGVGAHLAIRGDISPGQLVAFFGYTTFLTIPLRTAVEFVDKLTSTRVAARRLARIPAIAPDHPATPPPLASRQSSEENTRHALELSPHVLLTRLSGAALHDPVSGVEIRCGGLTALVSARPEETAEILARLGRTSPGQHDVTWGELRVDDLPISVVRAKAVVAQAHPQLFSGRLRDELTPDPAHPITDEALLQAIHLVAGEDILEALPDGLDSEIEERGRSLSGGQRQRLVLARALLLDPEILLLVEPTSAVDAHTEARIITRLASARAGRTTVITSASPLVLAAADEVVLVEHGRATTGGSHAALVGAHPAYRAIVTRGEDQ</sequence>
<dbReference type="SUPFAM" id="SSF52540">
    <property type="entry name" value="P-loop containing nucleoside triphosphate hydrolases"/>
    <property type="match status" value="1"/>
</dbReference>
<dbReference type="Pfam" id="PF00005">
    <property type="entry name" value="ABC_tran"/>
    <property type="match status" value="1"/>
</dbReference>
<feature type="transmembrane region" description="Helical" evidence="5">
    <location>
        <begin position="75"/>
        <end position="95"/>
    </location>
</feature>
<dbReference type="PANTHER" id="PTHR43394">
    <property type="entry name" value="ATP-DEPENDENT PERMEASE MDL1, MITOCHONDRIAL"/>
    <property type="match status" value="1"/>
</dbReference>
<comment type="caution">
    <text evidence="8">The sequence shown here is derived from an EMBL/GenBank/DDBJ whole genome shotgun (WGS) entry which is preliminary data.</text>
</comment>
<dbReference type="InterPro" id="IPR003439">
    <property type="entry name" value="ABC_transporter-like_ATP-bd"/>
</dbReference>